<comment type="PTM">
    <text evidence="7">4'-phosphopantetheine is transferred from CoA to a specific serine of apo-ACP by AcpS. This modification is essential for activity because fatty acids are bound in thioester linkage to the sulfhydryl of the prosthetic group.</text>
</comment>
<feature type="modified residue" description="O-(pantetheine 4'-phosphoryl)serine" evidence="7">
    <location>
        <position position="35"/>
    </location>
</feature>
<comment type="function">
    <text evidence="7">Carrier of the growing fatty acid chain in fatty acid biosynthesis.</text>
</comment>
<comment type="pathway">
    <text evidence="7">Lipid metabolism; fatty acid biosynthesis.</text>
</comment>
<dbReference type="Proteomes" id="UP000070467">
    <property type="component" value="Unassembled WGS sequence"/>
</dbReference>
<dbReference type="RefSeq" id="WP_066129093.1">
    <property type="nucleotide sequence ID" value="NZ_KQ959861.1"/>
</dbReference>
<keyword evidence="2 7" id="KW-0444">Lipid biosynthesis</keyword>
<dbReference type="PANTHER" id="PTHR20863">
    <property type="entry name" value="ACYL CARRIER PROTEIN"/>
    <property type="match status" value="1"/>
</dbReference>
<evidence type="ECO:0000256" key="3">
    <source>
        <dbReference type="ARBA" id="ARBA00022553"/>
    </source>
</evidence>
<comment type="subcellular location">
    <subcellularLocation>
        <location evidence="7">Cytoplasm</location>
    </subcellularLocation>
</comment>
<keyword evidence="3 7" id="KW-0597">Phosphoprotein</keyword>
<evidence type="ECO:0000256" key="5">
    <source>
        <dbReference type="ARBA" id="ARBA00023098"/>
    </source>
</evidence>
<organism evidence="9 10">
    <name type="scientific">Gemelliphila asaccharolytica</name>
    <dbReference type="NCBI Taxonomy" id="502393"/>
    <lineage>
        <taxon>Bacteria</taxon>
        <taxon>Bacillati</taxon>
        <taxon>Bacillota</taxon>
        <taxon>Bacilli</taxon>
        <taxon>Bacillales</taxon>
        <taxon>Gemellaceae</taxon>
        <taxon>Gemelliphila</taxon>
    </lineage>
</organism>
<reference evidence="9 10" key="1">
    <citation type="submission" date="2016-01" db="EMBL/GenBank/DDBJ databases">
        <authorList>
            <person name="Mitreva M."/>
            <person name="Pepin K.H."/>
            <person name="Mihindukulasuriya K.A."/>
            <person name="Fulton R."/>
            <person name="Fronick C."/>
            <person name="O'Laughlin M."/>
            <person name="Miner T."/>
            <person name="Herter B."/>
            <person name="Rosa B.A."/>
            <person name="Cordes M."/>
            <person name="Tomlinson C."/>
            <person name="Wollam A."/>
            <person name="Palsikar V.B."/>
            <person name="Mardis E.R."/>
            <person name="Wilson R.K."/>
        </authorList>
    </citation>
    <scope>NUCLEOTIDE SEQUENCE [LARGE SCALE GENOMIC DNA]</scope>
    <source>
        <strain evidence="9 10">KA00071</strain>
    </source>
</reference>
<evidence type="ECO:0000313" key="10">
    <source>
        <dbReference type="Proteomes" id="UP000070467"/>
    </source>
</evidence>
<evidence type="ECO:0000256" key="2">
    <source>
        <dbReference type="ARBA" id="ARBA00022516"/>
    </source>
</evidence>
<evidence type="ECO:0000256" key="1">
    <source>
        <dbReference type="ARBA" id="ARBA00022450"/>
    </source>
</evidence>
<evidence type="ECO:0000256" key="6">
    <source>
        <dbReference type="ARBA" id="ARBA00023160"/>
    </source>
</evidence>
<keyword evidence="5 7" id="KW-0443">Lipid metabolism</keyword>
<comment type="caution">
    <text evidence="9">The sequence shown here is derived from an EMBL/GenBank/DDBJ whole genome shotgun (WGS) entry which is preliminary data.</text>
</comment>
<keyword evidence="1 7" id="KW-0596">Phosphopantetheine</keyword>
<feature type="domain" description="Carrier" evidence="8">
    <location>
        <begin position="1"/>
        <end position="75"/>
    </location>
</feature>
<dbReference type="NCBIfam" id="NF002150">
    <property type="entry name" value="PRK00982.1-4"/>
    <property type="match status" value="1"/>
</dbReference>
<dbReference type="NCBIfam" id="NF002148">
    <property type="entry name" value="PRK00982.1-2"/>
    <property type="match status" value="1"/>
</dbReference>
<dbReference type="InterPro" id="IPR003231">
    <property type="entry name" value="ACP"/>
</dbReference>
<evidence type="ECO:0000256" key="7">
    <source>
        <dbReference type="HAMAP-Rule" id="MF_01217"/>
    </source>
</evidence>
<dbReference type="InterPro" id="IPR009081">
    <property type="entry name" value="PP-bd_ACP"/>
</dbReference>
<dbReference type="PANTHER" id="PTHR20863:SF76">
    <property type="entry name" value="CARRIER DOMAIN-CONTAINING PROTEIN"/>
    <property type="match status" value="1"/>
</dbReference>
<sequence>MILEDLKKIITRHIDVLPENITMESDLNDDLDADSIEIAEVVMDIEEKYNFEFSDEDTTKIKKVRDLVEFIKSKMNN</sequence>
<dbReference type="EMBL" id="LSDB01000008">
    <property type="protein sequence ID" value="KXB58547.1"/>
    <property type="molecule type" value="Genomic_DNA"/>
</dbReference>
<comment type="similarity">
    <text evidence="7">Belongs to the acyl carrier protein (ACP) family.</text>
</comment>
<evidence type="ECO:0000259" key="8">
    <source>
        <dbReference type="PROSITE" id="PS50075"/>
    </source>
</evidence>
<gene>
    <name evidence="7" type="primary">acpP</name>
    <name evidence="9" type="ORF">HMPREF1871_00311</name>
</gene>
<dbReference type="PROSITE" id="PS50075">
    <property type="entry name" value="CARRIER"/>
    <property type="match status" value="1"/>
</dbReference>
<dbReference type="SUPFAM" id="SSF47336">
    <property type="entry name" value="ACP-like"/>
    <property type="match status" value="1"/>
</dbReference>
<keyword evidence="7" id="KW-0963">Cytoplasm</keyword>
<protein>
    <recommendedName>
        <fullName evidence="7">Acyl carrier protein</fullName>
        <shortName evidence="7">ACP</shortName>
    </recommendedName>
</protein>
<keyword evidence="6 7" id="KW-0275">Fatty acid biosynthesis</keyword>
<dbReference type="Pfam" id="PF00550">
    <property type="entry name" value="PP-binding"/>
    <property type="match status" value="1"/>
</dbReference>
<accession>A0ABR5TMI2</accession>
<dbReference type="Gene3D" id="1.10.1200.10">
    <property type="entry name" value="ACP-like"/>
    <property type="match status" value="1"/>
</dbReference>
<keyword evidence="10" id="KW-1185">Reference proteome</keyword>
<dbReference type="HAMAP" id="MF_01217">
    <property type="entry name" value="Acyl_carrier"/>
    <property type="match status" value="1"/>
</dbReference>
<keyword evidence="4 7" id="KW-0276">Fatty acid metabolism</keyword>
<dbReference type="InterPro" id="IPR036736">
    <property type="entry name" value="ACP-like_sf"/>
</dbReference>
<evidence type="ECO:0000313" key="9">
    <source>
        <dbReference type="EMBL" id="KXB58547.1"/>
    </source>
</evidence>
<name>A0ABR5TMI2_9BACL</name>
<evidence type="ECO:0000256" key="4">
    <source>
        <dbReference type="ARBA" id="ARBA00022832"/>
    </source>
</evidence>
<proteinExistence type="inferred from homology"/>